<keyword evidence="2" id="KW-1185">Reference proteome</keyword>
<reference evidence="1 2" key="1">
    <citation type="journal article" date="2013" name="BMC Genomics">
        <title>Reconstruction of the lipid metabolism for the microalga Monoraphidium neglectum from its genome sequence reveals characteristics suitable for biofuel production.</title>
        <authorList>
            <person name="Bogen C."/>
            <person name="Al-Dilaimi A."/>
            <person name="Albersmeier A."/>
            <person name="Wichmann J."/>
            <person name="Grundmann M."/>
            <person name="Rupp O."/>
            <person name="Lauersen K.J."/>
            <person name="Blifernez-Klassen O."/>
            <person name="Kalinowski J."/>
            <person name="Goesmann A."/>
            <person name="Mussgnug J.H."/>
            <person name="Kruse O."/>
        </authorList>
    </citation>
    <scope>NUCLEOTIDE SEQUENCE [LARGE SCALE GENOMIC DNA]</scope>
    <source>
        <strain evidence="1 2">SAG 48.87</strain>
    </source>
</reference>
<dbReference type="RefSeq" id="XP_013896658.1">
    <property type="nucleotide sequence ID" value="XM_014041204.1"/>
</dbReference>
<organism evidence="1 2">
    <name type="scientific">Monoraphidium neglectum</name>
    <dbReference type="NCBI Taxonomy" id="145388"/>
    <lineage>
        <taxon>Eukaryota</taxon>
        <taxon>Viridiplantae</taxon>
        <taxon>Chlorophyta</taxon>
        <taxon>core chlorophytes</taxon>
        <taxon>Chlorophyceae</taxon>
        <taxon>CS clade</taxon>
        <taxon>Sphaeropleales</taxon>
        <taxon>Selenastraceae</taxon>
        <taxon>Monoraphidium</taxon>
    </lineage>
</organism>
<sequence>MDADFASDQVQQQQPQQHDTALTKQMNVQHLCDHRCSVQHMFGNAFRCQSSGQLHVCDANCTQRVYNDRYSTICRISRKVFANAWAAPAPCRKRSCSFSEEAPADACRKRGPGAPAACPDVPGFYAAGPGSQGDAMVM</sequence>
<dbReference type="EMBL" id="KK102490">
    <property type="protein sequence ID" value="KIY97638.1"/>
    <property type="molecule type" value="Genomic_DNA"/>
</dbReference>
<evidence type="ECO:0000313" key="2">
    <source>
        <dbReference type="Proteomes" id="UP000054498"/>
    </source>
</evidence>
<proteinExistence type="predicted"/>
<dbReference type="OrthoDB" id="1839884at2759"/>
<gene>
    <name evidence="1" type="ORF">MNEG_10323</name>
</gene>
<dbReference type="STRING" id="145388.A0A0D2KPY3"/>
<protein>
    <submittedName>
        <fullName evidence="1">Uncharacterized protein</fullName>
    </submittedName>
</protein>
<dbReference type="Proteomes" id="UP000054498">
    <property type="component" value="Unassembled WGS sequence"/>
</dbReference>
<name>A0A0D2KPY3_9CHLO</name>
<evidence type="ECO:0000313" key="1">
    <source>
        <dbReference type="EMBL" id="KIY97638.1"/>
    </source>
</evidence>
<dbReference type="PANTHER" id="PTHR36372">
    <property type="entry name" value="EXPRESSED PROTEIN"/>
    <property type="match status" value="1"/>
</dbReference>
<dbReference type="KEGG" id="mng:MNEG_10323"/>
<accession>A0A0D2KPY3</accession>
<dbReference type="AlphaFoldDB" id="A0A0D2KPY3"/>
<dbReference type="GeneID" id="25727474"/>